<dbReference type="Proteomes" id="UP001652661">
    <property type="component" value="Chromosome 3R"/>
</dbReference>
<sequence length="174" mass="19088">MALRLISLARMPSLLVPKVKPAQPQVRYLLKRDRLVPFVDEVPTVFSIPAIKHHWGVIPIIGVCTFALIMKITVIILMGFKKDDVWFTKGSARCEDFETRSGPWYKAKSRKWGGRDDYPVPAEALLARQGDTNGPPFPADDDDDDSDNGLSATEVAVHVGVTTGVIGVATFLAA</sequence>
<dbReference type="OrthoDB" id="7988943at2759"/>
<keyword evidence="2" id="KW-0472">Membrane</keyword>
<keyword evidence="3" id="KW-1185">Reference proteome</keyword>
<evidence type="ECO:0000313" key="4">
    <source>
        <dbReference type="RefSeq" id="XP_017031510.1"/>
    </source>
</evidence>
<proteinExistence type="predicted"/>
<feature type="region of interest" description="Disordered" evidence="1">
    <location>
        <begin position="129"/>
        <end position="148"/>
    </location>
</feature>
<dbReference type="RefSeq" id="XP_017031510.1">
    <property type="nucleotide sequence ID" value="XM_017176021.3"/>
</dbReference>
<protein>
    <submittedName>
        <fullName evidence="4">Uncharacterized protein ymp</fullName>
    </submittedName>
</protein>
<organism evidence="3 4">
    <name type="scientific">Drosophila kikkawai</name>
    <name type="common">Fruit fly</name>
    <dbReference type="NCBI Taxonomy" id="30033"/>
    <lineage>
        <taxon>Eukaryota</taxon>
        <taxon>Metazoa</taxon>
        <taxon>Ecdysozoa</taxon>
        <taxon>Arthropoda</taxon>
        <taxon>Hexapoda</taxon>
        <taxon>Insecta</taxon>
        <taxon>Pterygota</taxon>
        <taxon>Neoptera</taxon>
        <taxon>Endopterygota</taxon>
        <taxon>Diptera</taxon>
        <taxon>Brachycera</taxon>
        <taxon>Muscomorpha</taxon>
        <taxon>Ephydroidea</taxon>
        <taxon>Drosophilidae</taxon>
        <taxon>Drosophila</taxon>
        <taxon>Sophophora</taxon>
    </lineage>
</organism>
<evidence type="ECO:0000313" key="3">
    <source>
        <dbReference type="Proteomes" id="UP001652661"/>
    </source>
</evidence>
<evidence type="ECO:0000256" key="2">
    <source>
        <dbReference type="SAM" id="Phobius"/>
    </source>
</evidence>
<dbReference type="AlphaFoldDB" id="A0A6P4ISL1"/>
<keyword evidence="2" id="KW-1133">Transmembrane helix</keyword>
<name>A0A6P4ISL1_DROKI</name>
<evidence type="ECO:0000256" key="1">
    <source>
        <dbReference type="SAM" id="MobiDB-lite"/>
    </source>
</evidence>
<keyword evidence="2" id="KW-0812">Transmembrane</keyword>
<gene>
    <name evidence="4" type="primary">ymp</name>
</gene>
<feature type="transmembrane region" description="Helical" evidence="2">
    <location>
        <begin position="57"/>
        <end position="80"/>
    </location>
</feature>
<reference evidence="4" key="1">
    <citation type="submission" date="2025-08" db="UniProtKB">
        <authorList>
            <consortium name="RefSeq"/>
        </authorList>
    </citation>
    <scope>IDENTIFICATION</scope>
    <source>
        <strain evidence="4">14028-0561.14</strain>
        <tissue evidence="4">Whole fly</tissue>
    </source>
</reference>
<accession>A0A6P4ISL1</accession>